<name>A0A165MDH2_9AGAM</name>
<feature type="compositionally biased region" description="Polar residues" evidence="1">
    <location>
        <begin position="37"/>
        <end position="58"/>
    </location>
</feature>
<dbReference type="Proteomes" id="UP000076761">
    <property type="component" value="Unassembled WGS sequence"/>
</dbReference>
<evidence type="ECO:0000313" key="3">
    <source>
        <dbReference type="Proteomes" id="UP000076761"/>
    </source>
</evidence>
<keyword evidence="3" id="KW-1185">Reference proteome</keyword>
<evidence type="ECO:0000313" key="2">
    <source>
        <dbReference type="EMBL" id="KZT18197.1"/>
    </source>
</evidence>
<feature type="compositionally biased region" description="Basic residues" evidence="1">
    <location>
        <begin position="163"/>
        <end position="178"/>
    </location>
</feature>
<dbReference type="InParanoid" id="A0A165MDH2"/>
<gene>
    <name evidence="2" type="ORF">NEOLEDRAFT_1184490</name>
</gene>
<organism evidence="2 3">
    <name type="scientific">Neolentinus lepideus HHB14362 ss-1</name>
    <dbReference type="NCBI Taxonomy" id="1314782"/>
    <lineage>
        <taxon>Eukaryota</taxon>
        <taxon>Fungi</taxon>
        <taxon>Dikarya</taxon>
        <taxon>Basidiomycota</taxon>
        <taxon>Agaricomycotina</taxon>
        <taxon>Agaricomycetes</taxon>
        <taxon>Gloeophyllales</taxon>
        <taxon>Gloeophyllaceae</taxon>
        <taxon>Neolentinus</taxon>
    </lineage>
</organism>
<feature type="compositionally biased region" description="Polar residues" evidence="1">
    <location>
        <begin position="76"/>
        <end position="91"/>
    </location>
</feature>
<dbReference type="EMBL" id="KV425699">
    <property type="protein sequence ID" value="KZT18197.1"/>
    <property type="molecule type" value="Genomic_DNA"/>
</dbReference>
<feature type="compositionally biased region" description="Polar residues" evidence="1">
    <location>
        <begin position="117"/>
        <end position="128"/>
    </location>
</feature>
<reference evidence="2 3" key="1">
    <citation type="journal article" date="2016" name="Mol. Biol. Evol.">
        <title>Comparative Genomics of Early-Diverging Mushroom-Forming Fungi Provides Insights into the Origins of Lignocellulose Decay Capabilities.</title>
        <authorList>
            <person name="Nagy L.G."/>
            <person name="Riley R."/>
            <person name="Tritt A."/>
            <person name="Adam C."/>
            <person name="Daum C."/>
            <person name="Floudas D."/>
            <person name="Sun H."/>
            <person name="Yadav J.S."/>
            <person name="Pangilinan J."/>
            <person name="Larsson K.H."/>
            <person name="Matsuura K."/>
            <person name="Barry K."/>
            <person name="Labutti K."/>
            <person name="Kuo R."/>
            <person name="Ohm R.A."/>
            <person name="Bhattacharya S.S."/>
            <person name="Shirouzu T."/>
            <person name="Yoshinaga Y."/>
            <person name="Martin F.M."/>
            <person name="Grigoriev I.V."/>
            <person name="Hibbett D.S."/>
        </authorList>
    </citation>
    <scope>NUCLEOTIDE SEQUENCE [LARGE SCALE GENOMIC DNA]</scope>
    <source>
        <strain evidence="2 3">HHB14362 ss-1</strain>
    </source>
</reference>
<accession>A0A165MDH2</accession>
<protein>
    <submittedName>
        <fullName evidence="2">Uncharacterized protein</fullName>
    </submittedName>
</protein>
<proteinExistence type="predicted"/>
<dbReference type="AlphaFoldDB" id="A0A165MDH2"/>
<sequence>MDLGHEASKRKRSDGNRATSVSLHRTRMVTQGLAAGRTSTSANISVRRQVASTSSMQTALPVEGRQENRGRPTARSRGQMQTGAATPSTDVGRQICEPPRRRSPRLAAQAQIKIEQSKPSTGSDLNSSLKRKRPRQGRPKGQDDKSGGRQLRKAASAGVPRSGNRRTGLRPRAKSGVK</sequence>
<feature type="compositionally biased region" description="Basic residues" evidence="1">
    <location>
        <begin position="129"/>
        <end position="138"/>
    </location>
</feature>
<evidence type="ECO:0000256" key="1">
    <source>
        <dbReference type="SAM" id="MobiDB-lite"/>
    </source>
</evidence>
<feature type="region of interest" description="Disordered" evidence="1">
    <location>
        <begin position="1"/>
        <end position="178"/>
    </location>
</feature>